<dbReference type="InterPro" id="IPR009097">
    <property type="entry name" value="Cyclic_Pdiesterase"/>
</dbReference>
<feature type="short sequence motif" description="HXTX 1" evidence="2">
    <location>
        <begin position="50"/>
        <end position="53"/>
    </location>
</feature>
<gene>
    <name evidence="4" type="primary">thpR</name>
    <name evidence="4" type="ORF">EJP82_24840</name>
</gene>
<dbReference type="EC" id="3.1.4.58" evidence="2"/>
<evidence type="ECO:0000256" key="2">
    <source>
        <dbReference type="HAMAP-Rule" id="MF_01940"/>
    </source>
</evidence>
<organism evidence="4 5">
    <name type="scientific">Paenibacillus anaericanus</name>
    <dbReference type="NCBI Taxonomy" id="170367"/>
    <lineage>
        <taxon>Bacteria</taxon>
        <taxon>Bacillati</taxon>
        <taxon>Bacillota</taxon>
        <taxon>Bacilli</taxon>
        <taxon>Bacillales</taxon>
        <taxon>Paenibacillaceae</taxon>
        <taxon>Paenibacillus</taxon>
    </lineage>
</organism>
<dbReference type="InterPro" id="IPR014051">
    <property type="entry name" value="Phosphoesterase_HXTX"/>
</dbReference>
<dbReference type="Gene3D" id="3.90.1140.10">
    <property type="entry name" value="Cyclic phosphodiesterase"/>
    <property type="match status" value="1"/>
</dbReference>
<dbReference type="InterPro" id="IPR004175">
    <property type="entry name" value="RNA_CPDase"/>
</dbReference>
<dbReference type="AlphaFoldDB" id="A0A3S1DGC7"/>
<dbReference type="Pfam" id="PF02834">
    <property type="entry name" value="LigT_PEase"/>
    <property type="match status" value="2"/>
</dbReference>
<dbReference type="SUPFAM" id="SSF55144">
    <property type="entry name" value="LigT-like"/>
    <property type="match status" value="1"/>
</dbReference>
<reference evidence="4 5" key="1">
    <citation type="submission" date="2018-12" db="EMBL/GenBank/DDBJ databases">
        <authorList>
            <person name="Sun L."/>
            <person name="Chen Z."/>
        </authorList>
    </citation>
    <scope>NUCLEOTIDE SEQUENCE [LARGE SCALE GENOMIC DNA]</scope>
    <source>
        <strain evidence="4 5">DSM 15890</strain>
    </source>
</reference>
<sequence>MEPRDSNNHSARVFVAIPVPDQITEVLKRWRNINIDKLLFRKWTHPQDYHITLQFLGEISMIKLDALRAALNNVKGTPFSLALNGIGFFGSSKTPRVLWAGVSGNLNGLQSLHLSVIQETGTLGFIPEDRPYSPHITLARRFREGEELLLEAITPAPVGIEWVVDHFSLMRTHMNVSPMYENVETFTLV</sequence>
<dbReference type="GO" id="GO:0008664">
    <property type="term" value="F:RNA 2',3'-cyclic 3'-phosphodiesterase activity"/>
    <property type="evidence" value="ECO:0007669"/>
    <property type="project" value="UniProtKB-EC"/>
</dbReference>
<dbReference type="NCBIfam" id="TIGR02258">
    <property type="entry name" value="2_5_ligase"/>
    <property type="match status" value="1"/>
</dbReference>
<feature type="domain" description="Phosphoesterase HXTX" evidence="3">
    <location>
        <begin position="112"/>
        <end position="179"/>
    </location>
</feature>
<dbReference type="Proteomes" id="UP000279446">
    <property type="component" value="Unassembled WGS sequence"/>
</dbReference>
<comment type="similarity">
    <text evidence="2">Belongs to the 2H phosphoesterase superfamily. ThpR family.</text>
</comment>
<keyword evidence="1 2" id="KW-0378">Hydrolase</keyword>
<name>A0A3S1DGC7_9BACL</name>
<dbReference type="HAMAP" id="MF_01940">
    <property type="entry name" value="RNA_CPDase"/>
    <property type="match status" value="1"/>
</dbReference>
<feature type="active site" description="Proton acceptor" evidence="2">
    <location>
        <position position="135"/>
    </location>
</feature>
<dbReference type="PANTHER" id="PTHR35561">
    <property type="entry name" value="RNA 2',3'-CYCLIC PHOSPHODIESTERASE"/>
    <property type="match status" value="1"/>
</dbReference>
<evidence type="ECO:0000313" key="5">
    <source>
        <dbReference type="Proteomes" id="UP000279446"/>
    </source>
</evidence>
<dbReference type="RefSeq" id="WP_127194750.1">
    <property type="nucleotide sequence ID" value="NZ_RZNY01000035.1"/>
</dbReference>
<feature type="domain" description="Phosphoesterase HXTX" evidence="3">
    <location>
        <begin position="17"/>
        <end position="99"/>
    </location>
</feature>
<dbReference type="GO" id="GO:0004113">
    <property type="term" value="F:2',3'-cyclic-nucleotide 3'-phosphodiesterase activity"/>
    <property type="evidence" value="ECO:0007669"/>
    <property type="project" value="InterPro"/>
</dbReference>
<feature type="active site" description="Proton donor" evidence="2">
    <location>
        <position position="50"/>
    </location>
</feature>
<evidence type="ECO:0000313" key="4">
    <source>
        <dbReference type="EMBL" id="RUT40529.1"/>
    </source>
</evidence>
<proteinExistence type="inferred from homology"/>
<comment type="function">
    <text evidence="2">Hydrolyzes RNA 2',3'-cyclic phosphodiester to an RNA 2'-phosphomonoester.</text>
</comment>
<dbReference type="EMBL" id="RZNY01000035">
    <property type="protein sequence ID" value="RUT40529.1"/>
    <property type="molecule type" value="Genomic_DNA"/>
</dbReference>
<dbReference type="PANTHER" id="PTHR35561:SF1">
    <property type="entry name" value="RNA 2',3'-CYCLIC PHOSPHODIESTERASE"/>
    <property type="match status" value="1"/>
</dbReference>
<protein>
    <recommendedName>
        <fullName evidence="2">RNA 2',3'-cyclic phosphodiesterase</fullName>
        <shortName evidence="2">RNA 2',3'-CPDase</shortName>
        <ecNumber evidence="2">3.1.4.58</ecNumber>
    </recommendedName>
</protein>
<evidence type="ECO:0000259" key="3">
    <source>
        <dbReference type="Pfam" id="PF02834"/>
    </source>
</evidence>
<dbReference type="OrthoDB" id="9789350at2"/>
<keyword evidence="5" id="KW-1185">Reference proteome</keyword>
<comment type="catalytic activity">
    <reaction evidence="2">
        <text>a 3'-end 2',3'-cyclophospho-ribonucleotide-RNA + H2O = a 3'-end 2'-phospho-ribonucleotide-RNA + H(+)</text>
        <dbReference type="Rhea" id="RHEA:11828"/>
        <dbReference type="Rhea" id="RHEA-COMP:10464"/>
        <dbReference type="Rhea" id="RHEA-COMP:17353"/>
        <dbReference type="ChEBI" id="CHEBI:15377"/>
        <dbReference type="ChEBI" id="CHEBI:15378"/>
        <dbReference type="ChEBI" id="CHEBI:83064"/>
        <dbReference type="ChEBI" id="CHEBI:173113"/>
        <dbReference type="EC" id="3.1.4.58"/>
    </reaction>
</comment>
<feature type="short sequence motif" description="HXTX 2" evidence="2">
    <location>
        <begin position="135"/>
        <end position="138"/>
    </location>
</feature>
<comment type="caution">
    <text evidence="4">The sequence shown here is derived from an EMBL/GenBank/DDBJ whole genome shotgun (WGS) entry which is preliminary data.</text>
</comment>
<evidence type="ECO:0000256" key="1">
    <source>
        <dbReference type="ARBA" id="ARBA00022801"/>
    </source>
</evidence>
<accession>A0A3S1DGC7</accession>